<organism evidence="1 2">
    <name type="scientific">Pistacia integerrima</name>
    <dbReference type="NCBI Taxonomy" id="434235"/>
    <lineage>
        <taxon>Eukaryota</taxon>
        <taxon>Viridiplantae</taxon>
        <taxon>Streptophyta</taxon>
        <taxon>Embryophyta</taxon>
        <taxon>Tracheophyta</taxon>
        <taxon>Spermatophyta</taxon>
        <taxon>Magnoliopsida</taxon>
        <taxon>eudicotyledons</taxon>
        <taxon>Gunneridae</taxon>
        <taxon>Pentapetalae</taxon>
        <taxon>rosids</taxon>
        <taxon>malvids</taxon>
        <taxon>Sapindales</taxon>
        <taxon>Anacardiaceae</taxon>
        <taxon>Pistacia</taxon>
    </lineage>
</organism>
<gene>
    <name evidence="1" type="ORF">Pint_15895</name>
</gene>
<proteinExistence type="predicted"/>
<evidence type="ECO:0000313" key="2">
    <source>
        <dbReference type="Proteomes" id="UP001163603"/>
    </source>
</evidence>
<protein>
    <submittedName>
        <fullName evidence="1">Uncharacterized protein</fullName>
    </submittedName>
</protein>
<accession>A0ACC0ZD53</accession>
<dbReference type="Proteomes" id="UP001163603">
    <property type="component" value="Chromosome 2"/>
</dbReference>
<keyword evidence="2" id="KW-1185">Reference proteome</keyword>
<dbReference type="EMBL" id="CM047737">
    <property type="protein sequence ID" value="KAJ0048468.1"/>
    <property type="molecule type" value="Genomic_DNA"/>
</dbReference>
<sequence length="201" mass="22761">MPFYASITTNTRKPNSQSPYKSQCYSKSSTSQNIKTSIMSSLNLLILLLCISVHACNSRCLSNIVKEIGKQGHLFTEDVNKANLYKSVTQLWPQGEQEVENKQKKAHENWDGENTMKTEESKAFLKEEASKRATSGNNILPSQLVAKPERVNKRQGRWMLESSGHDTDEAVNTKENEVVEDVVVMDYAQPHRKPPIHNEKP</sequence>
<comment type="caution">
    <text evidence="1">The sequence shown here is derived from an EMBL/GenBank/DDBJ whole genome shotgun (WGS) entry which is preliminary data.</text>
</comment>
<evidence type="ECO:0000313" key="1">
    <source>
        <dbReference type="EMBL" id="KAJ0048468.1"/>
    </source>
</evidence>
<reference evidence="2" key="1">
    <citation type="journal article" date="2023" name="G3 (Bethesda)">
        <title>Genome assembly and association tests identify interacting loci associated with vigor, precocity, and sex in interspecific pistachio rootstocks.</title>
        <authorList>
            <person name="Palmer W."/>
            <person name="Jacygrad E."/>
            <person name="Sagayaradj S."/>
            <person name="Cavanaugh K."/>
            <person name="Han R."/>
            <person name="Bertier L."/>
            <person name="Beede B."/>
            <person name="Kafkas S."/>
            <person name="Golino D."/>
            <person name="Preece J."/>
            <person name="Michelmore R."/>
        </authorList>
    </citation>
    <scope>NUCLEOTIDE SEQUENCE [LARGE SCALE GENOMIC DNA]</scope>
</reference>
<name>A0ACC0ZD53_9ROSI</name>